<evidence type="ECO:0000259" key="6">
    <source>
        <dbReference type="Pfam" id="PF00930"/>
    </source>
</evidence>
<dbReference type="Pfam" id="PF00326">
    <property type="entry name" value="Peptidase_S9"/>
    <property type="match status" value="1"/>
</dbReference>
<feature type="domain" description="Dipeptidylpeptidase IV N-terminal" evidence="6">
    <location>
        <begin position="100"/>
        <end position="460"/>
    </location>
</feature>
<dbReference type="STRING" id="278856.A0A212F613"/>
<reference evidence="8 9" key="1">
    <citation type="journal article" date="2011" name="Cell">
        <title>The monarch butterfly genome yields insights into long-distance migration.</title>
        <authorList>
            <person name="Zhan S."/>
            <person name="Merlin C."/>
            <person name="Boore J.L."/>
            <person name="Reppert S.M."/>
        </authorList>
    </citation>
    <scope>NUCLEOTIDE SEQUENCE [LARGE SCALE GENOMIC DNA]</scope>
    <source>
        <strain evidence="8">F-2</strain>
    </source>
</reference>
<evidence type="ECO:0000256" key="3">
    <source>
        <dbReference type="ARBA" id="ARBA00072929"/>
    </source>
</evidence>
<dbReference type="GO" id="GO:0008239">
    <property type="term" value="F:dipeptidyl-peptidase activity"/>
    <property type="evidence" value="ECO:0007669"/>
    <property type="project" value="TreeGrafter"/>
</dbReference>
<accession>A0A212F613</accession>
<protein>
    <recommendedName>
        <fullName evidence="3">Venom dipeptidyl peptidase 4</fullName>
    </recommendedName>
</protein>
<comment type="caution">
    <text evidence="8">The sequence shown here is derived from an EMBL/GenBank/DDBJ whole genome shotgun (WGS) entry which is preliminary data.</text>
</comment>
<dbReference type="Gene3D" id="3.50.50.60">
    <property type="entry name" value="FAD/NAD(P)-binding domain"/>
    <property type="match status" value="1"/>
</dbReference>
<dbReference type="eggNOG" id="KOG2100">
    <property type="taxonomic scope" value="Eukaryota"/>
</dbReference>
<evidence type="ECO:0000259" key="5">
    <source>
        <dbReference type="Pfam" id="PF00326"/>
    </source>
</evidence>
<dbReference type="Gene3D" id="3.40.50.1820">
    <property type="entry name" value="alpha/beta hydrolase"/>
    <property type="match status" value="1"/>
</dbReference>
<dbReference type="GO" id="GO:0008236">
    <property type="term" value="F:serine-type peptidase activity"/>
    <property type="evidence" value="ECO:0007669"/>
    <property type="project" value="InterPro"/>
</dbReference>
<dbReference type="GO" id="GO:0006508">
    <property type="term" value="P:proteolysis"/>
    <property type="evidence" value="ECO:0007669"/>
    <property type="project" value="InterPro"/>
</dbReference>
<dbReference type="GO" id="GO:0005886">
    <property type="term" value="C:plasma membrane"/>
    <property type="evidence" value="ECO:0007669"/>
    <property type="project" value="TreeGrafter"/>
</dbReference>
<dbReference type="Pfam" id="PF01593">
    <property type="entry name" value="Amino_oxidase"/>
    <property type="match status" value="1"/>
</dbReference>
<dbReference type="InterPro" id="IPR036188">
    <property type="entry name" value="FAD/NAD-bd_sf"/>
</dbReference>
<evidence type="ECO:0000256" key="2">
    <source>
        <dbReference type="ARBA" id="ARBA00023180"/>
    </source>
</evidence>
<dbReference type="Gene3D" id="3.90.660.10">
    <property type="match status" value="1"/>
</dbReference>
<dbReference type="SUPFAM" id="SSF82171">
    <property type="entry name" value="DPP6 N-terminal domain-like"/>
    <property type="match status" value="1"/>
</dbReference>
<feature type="signal peptide" evidence="4">
    <location>
        <begin position="1"/>
        <end position="24"/>
    </location>
</feature>
<dbReference type="PANTHER" id="PTHR11731">
    <property type="entry name" value="PROTEASE FAMILY S9B,C DIPEPTIDYL-PEPTIDASE IV-RELATED"/>
    <property type="match status" value="1"/>
</dbReference>
<feature type="chain" id="PRO_5012894351" description="Venom dipeptidyl peptidase 4" evidence="4">
    <location>
        <begin position="25"/>
        <end position="1254"/>
    </location>
</feature>
<comment type="similarity">
    <text evidence="1">Belongs to the peptidase S9B family. DPPIV subfamily.</text>
</comment>
<evidence type="ECO:0000313" key="8">
    <source>
        <dbReference type="EMBL" id="OWR49177.1"/>
    </source>
</evidence>
<dbReference type="SUPFAM" id="SSF54373">
    <property type="entry name" value="FAD-linked reductases, C-terminal domain"/>
    <property type="match status" value="1"/>
</dbReference>
<dbReference type="InParanoid" id="A0A212F613"/>
<dbReference type="InterPro" id="IPR050278">
    <property type="entry name" value="Serine_Prot_S9B/DPPIV"/>
</dbReference>
<organism evidence="8 9">
    <name type="scientific">Danaus plexippus plexippus</name>
    <dbReference type="NCBI Taxonomy" id="278856"/>
    <lineage>
        <taxon>Eukaryota</taxon>
        <taxon>Metazoa</taxon>
        <taxon>Ecdysozoa</taxon>
        <taxon>Arthropoda</taxon>
        <taxon>Hexapoda</taxon>
        <taxon>Insecta</taxon>
        <taxon>Pterygota</taxon>
        <taxon>Neoptera</taxon>
        <taxon>Endopterygota</taxon>
        <taxon>Lepidoptera</taxon>
        <taxon>Glossata</taxon>
        <taxon>Ditrysia</taxon>
        <taxon>Papilionoidea</taxon>
        <taxon>Nymphalidae</taxon>
        <taxon>Danainae</taxon>
        <taxon>Danaini</taxon>
        <taxon>Danaina</taxon>
        <taxon>Danaus</taxon>
        <taxon>Danaus</taxon>
    </lineage>
</organism>
<dbReference type="InterPro" id="IPR002469">
    <property type="entry name" value="Peptidase_S9B_N"/>
</dbReference>
<dbReference type="SUPFAM" id="SSF53474">
    <property type="entry name" value="alpha/beta-Hydrolases"/>
    <property type="match status" value="1"/>
</dbReference>
<evidence type="ECO:0000313" key="9">
    <source>
        <dbReference type="Proteomes" id="UP000007151"/>
    </source>
</evidence>
<dbReference type="AlphaFoldDB" id="A0A212F613"/>
<dbReference type="SUPFAM" id="SSF51905">
    <property type="entry name" value="FAD/NAD(P)-binding domain"/>
    <property type="match status" value="1"/>
</dbReference>
<dbReference type="InterPro" id="IPR002937">
    <property type="entry name" value="Amino_oxidase"/>
</dbReference>
<proteinExistence type="inferred from homology"/>
<dbReference type="Proteomes" id="UP000007151">
    <property type="component" value="Unassembled WGS sequence"/>
</dbReference>
<feature type="domain" description="Amine oxidase" evidence="7">
    <location>
        <begin position="786"/>
        <end position="1232"/>
    </location>
</feature>
<dbReference type="Pfam" id="PF00930">
    <property type="entry name" value="DPPIV_N"/>
    <property type="match status" value="1"/>
</dbReference>
<dbReference type="FunCoup" id="A0A212F613">
    <property type="interactions" value="89"/>
</dbReference>
<dbReference type="EMBL" id="AGBW02010086">
    <property type="protein sequence ID" value="OWR49177.1"/>
    <property type="molecule type" value="Genomic_DNA"/>
</dbReference>
<evidence type="ECO:0000259" key="7">
    <source>
        <dbReference type="Pfam" id="PF01593"/>
    </source>
</evidence>
<dbReference type="GO" id="GO:0016491">
    <property type="term" value="F:oxidoreductase activity"/>
    <property type="evidence" value="ECO:0007669"/>
    <property type="project" value="InterPro"/>
</dbReference>
<dbReference type="KEGG" id="dpl:KGM_214132"/>
<dbReference type="FunFam" id="3.40.50.1820:FF:000003">
    <property type="entry name" value="Dipeptidyl peptidase 4"/>
    <property type="match status" value="1"/>
</dbReference>
<keyword evidence="9" id="KW-1185">Reference proteome</keyword>
<dbReference type="Gene3D" id="2.140.10.30">
    <property type="entry name" value="Dipeptidylpeptidase IV, N-terminal domain"/>
    <property type="match status" value="1"/>
</dbReference>
<sequence length="1254" mass="140437">MIATKYNLVVLATALVYFLADSVASPQGLLKTFTLEELVPLQHEFFPDRVAVQWISDTEYIIAEPDSVNKYDAITDTHSTILDKKELLNMSQFSVSSFSNDQKYVLLVLTPSRKKIYRYSTLAEYSLYDLEKNKIANIAHGPLQVVVWGSDKSLAYVEDNNVYYIPDVAQPDVVTALTKDGVPGEIYHGVTDWIYEEEVFNAAEAMWFSPHGTYLAVATFNDTQVESALYPYYGEPSDFNSQYPLLVHFKYPKAGRTNPDVQLRVFNLNDTSSEPMMIPAPVDIVGLDHILGRVNWATDQNLVVLWLNRRQSISVLVNCNLKENKCNIVKQHNEPNGWIDINEPFFDKTGKKMLEIQPMHYEDQRFMHVAHFDFETQETTDLSPGNSTVTEILGWDQKSDIVLYIVSPGNEPWQRQLWGASKGINRCISCTKPTCHNVDGMFSPAGSYGIVSCSAVNVPPVTYFFKSQNRGFKIITENSKLLEKLSRYKMPLVLFNKISLEEDTMAHIKLLLPPEMKPGKKYPMIVRLYAGPGTTRVKDTYDLEYYNLYLSGNRSFIVASIDVRGSGAMGVEAMHALNNALGTVEITDTLTAIRRLVSMYSFIDTDRIGAWGWSYGGYATTMMLIRDHDKIVTCGAAVAPVTSWLYYDTIYTERYMDTPQNNPVGYENSDLMMQAEKLRDRRYLLVHGTGDDNVHYQHSLQLAKVLQRADIAFEQMSYTDENHSLRGIFENMAADTDKMVVLLSDKPGMLYDCGPDLRDRGVCGIDPFDPNKCFQEPRVVIIGAGMAGLSAASRLSQRGINNLVVLEAYERPGGRIHSCWLGDVVAELGADLANSDYFTHPVYNLSAAEKPPRPGVPGSEHTRGLFNSIVTKKVPYPPTVSAYYKFRQIEEEASNIFCLGGSKQHGSLINFMSIRIQQELHEYPEEQQHDAARIMFGLTHMMNARCGDDTAMLCADHTGCFMNMPGGDVRVPLGTIGTLAPLLRQIPEGAIRYCKPVNCVYWGTCIKSGYRSTVCTTDGDEFPADYVIITASIGVLYSNSTRLFCPSLPASKIDALRCFGFGYCNKIYLEYCRPFWFWHNGSLDFDYTYETLSHRNDWTRGITAIRVVPNSKHVISVLVFGKEALTLEGLCDKDVAEGVTDLLKTSTGNRYIPYPITILRSHWVSDPYFQGVFSYEGKCTDGEAQRALACPLPGPSESIPPILLFAGEATVPAHYGTIDGARISGVREAERIVQLTKQFGGPPLPTSINPVCCG</sequence>
<evidence type="ECO:0000256" key="4">
    <source>
        <dbReference type="SAM" id="SignalP"/>
    </source>
</evidence>
<feature type="domain" description="Peptidase S9 prolyl oligopeptidase catalytic" evidence="5">
    <location>
        <begin position="546"/>
        <end position="726"/>
    </location>
</feature>
<keyword evidence="4" id="KW-0732">Signal</keyword>
<name>A0A212F613_DANPL</name>
<dbReference type="PANTHER" id="PTHR11731:SF154">
    <property type="entry name" value="VENOM DIPEPTIDYL PEPTIDASE 4-LIKE PROTEIN"/>
    <property type="match status" value="1"/>
</dbReference>
<dbReference type="InterPro" id="IPR029058">
    <property type="entry name" value="AB_hydrolase_fold"/>
</dbReference>
<keyword evidence="2" id="KW-0325">Glycoprotein</keyword>
<dbReference type="InterPro" id="IPR001375">
    <property type="entry name" value="Peptidase_S9_cat"/>
</dbReference>
<gene>
    <name evidence="8" type="ORF">KGM_214132</name>
</gene>
<evidence type="ECO:0000256" key="1">
    <source>
        <dbReference type="ARBA" id="ARBA00010036"/>
    </source>
</evidence>